<dbReference type="AlphaFoldDB" id="A0A6G4WE74"/>
<dbReference type="EMBL" id="JAAKZF010000018">
    <property type="protein sequence ID" value="NGO52493.1"/>
    <property type="molecule type" value="Genomic_DNA"/>
</dbReference>
<dbReference type="InterPro" id="IPR051803">
    <property type="entry name" value="TA_system_RelE-like_toxin"/>
</dbReference>
<dbReference type="Proteomes" id="UP001642900">
    <property type="component" value="Unassembled WGS sequence"/>
</dbReference>
<comment type="similarity">
    <text evidence="1">Belongs to the RelE toxin family.</text>
</comment>
<dbReference type="RefSeq" id="WP_165028922.1">
    <property type="nucleotide sequence ID" value="NZ_JAAKZF010000018.1"/>
</dbReference>
<dbReference type="InterPro" id="IPR035093">
    <property type="entry name" value="RelE/ParE_toxin_dom_sf"/>
</dbReference>
<organism evidence="3 4">
    <name type="scientific">Allomesorhizobium camelthorni</name>
    <dbReference type="NCBI Taxonomy" id="475069"/>
    <lineage>
        <taxon>Bacteria</taxon>
        <taxon>Pseudomonadati</taxon>
        <taxon>Pseudomonadota</taxon>
        <taxon>Alphaproteobacteria</taxon>
        <taxon>Hyphomicrobiales</taxon>
        <taxon>Phyllobacteriaceae</taxon>
        <taxon>Allomesorhizobium</taxon>
    </lineage>
</organism>
<dbReference type="Gene3D" id="3.30.2310.20">
    <property type="entry name" value="RelE-like"/>
    <property type="match status" value="1"/>
</dbReference>
<evidence type="ECO:0000313" key="3">
    <source>
        <dbReference type="EMBL" id="NGO52493.1"/>
    </source>
</evidence>
<reference evidence="3 4" key="1">
    <citation type="submission" date="2020-02" db="EMBL/GenBank/DDBJ databases">
        <title>Genome sequence of strain CCNWXJ40-4.</title>
        <authorList>
            <person name="Gao J."/>
            <person name="Sun J."/>
        </authorList>
    </citation>
    <scope>NUCLEOTIDE SEQUENCE [LARGE SCALE GENOMIC DNA]</scope>
    <source>
        <strain evidence="3 4">CCNWXJ 40-4</strain>
    </source>
</reference>
<evidence type="ECO:0000313" key="4">
    <source>
        <dbReference type="Proteomes" id="UP001642900"/>
    </source>
</evidence>
<dbReference type="Pfam" id="PF05016">
    <property type="entry name" value="ParE_toxin"/>
    <property type="match status" value="1"/>
</dbReference>
<gene>
    <name evidence="3" type="ORF">G6N73_15115</name>
</gene>
<dbReference type="InterPro" id="IPR007712">
    <property type="entry name" value="RelE/ParE_toxin"/>
</dbReference>
<accession>A0A6G4WE74</accession>
<protein>
    <submittedName>
        <fullName evidence="3">Type II toxin-antitoxin system RelE/ParE family toxin</fullName>
    </submittedName>
</protein>
<comment type="caution">
    <text evidence="3">The sequence shown here is derived from an EMBL/GenBank/DDBJ whole genome shotgun (WGS) entry which is preliminary data.</text>
</comment>
<dbReference type="PANTHER" id="PTHR33755">
    <property type="entry name" value="TOXIN PARE1-RELATED"/>
    <property type="match status" value="1"/>
</dbReference>
<evidence type="ECO:0000256" key="1">
    <source>
        <dbReference type="ARBA" id="ARBA00006226"/>
    </source>
</evidence>
<proteinExistence type="inferred from homology"/>
<name>A0A6G4WE74_9HYPH</name>
<keyword evidence="2" id="KW-1277">Toxin-antitoxin system</keyword>
<evidence type="ECO:0000256" key="2">
    <source>
        <dbReference type="ARBA" id="ARBA00022649"/>
    </source>
</evidence>
<keyword evidence="4" id="KW-1185">Reference proteome</keyword>
<sequence>MAEYRIVRSPAAEDDLIDIWCSIAMDNPAAADRVLETFAVRIKQLATFPDSGSRRPDIAPDARALVVGSYLVLYRNTDKHVEIVRIVHGARDITALLL</sequence>